<dbReference type="InterPro" id="IPR029045">
    <property type="entry name" value="ClpP/crotonase-like_dom_sf"/>
</dbReference>
<evidence type="ECO:0008006" key="3">
    <source>
        <dbReference type="Google" id="ProtNLM"/>
    </source>
</evidence>
<dbReference type="Proteomes" id="UP001429564">
    <property type="component" value="Unassembled WGS sequence"/>
</dbReference>
<dbReference type="EMBL" id="QHLQ01000025">
    <property type="protein sequence ID" value="NIZ63023.1"/>
    <property type="molecule type" value="Genomic_DNA"/>
</dbReference>
<dbReference type="PANTHER" id="PTHR37549:SF1">
    <property type="entry name" value="LIPOPROTEIN LPRI"/>
    <property type="match status" value="1"/>
</dbReference>
<dbReference type="SUPFAM" id="SSF52096">
    <property type="entry name" value="ClpP/crotonase"/>
    <property type="match status" value="1"/>
</dbReference>
<reference evidence="1 2" key="1">
    <citation type="submission" date="2018-05" db="EMBL/GenBank/DDBJ databases">
        <authorList>
            <person name="Zhang Y.-J."/>
        </authorList>
    </citation>
    <scope>NUCLEOTIDE SEQUENCE [LARGE SCALE GENOMIC DNA]</scope>
    <source>
        <strain evidence="1 2">CY04</strain>
    </source>
</reference>
<proteinExistence type="predicted"/>
<keyword evidence="2" id="KW-1185">Reference proteome</keyword>
<protein>
    <recommendedName>
        <fullName evidence="3">Lysozyme inhibitor LprI N-terminal domain-containing protein</fullName>
    </recommendedName>
</protein>
<evidence type="ECO:0000313" key="1">
    <source>
        <dbReference type="EMBL" id="NIZ63023.1"/>
    </source>
</evidence>
<sequence length="384" mass="42420">MALMALRILAHTWCFLMGIYLIAQGSAAAEFDIADGLVPGQKLIVIRGQIQTGDDAVFYKLAQQAERASVALESSGGDVDTEISIGAEIAIRGFTTLVLDGEGCHSICAVIWVSGVRRYMSPNADISVHAAYRLVNNLDGSLEVPESGMANAMIGAFLNEVGLSRQAIEYFTAARPNEPLLPITPEIAQALDIDVHIQDGFDVTTAAERPTPRRITRQVVEYFGLANNCGNLFRVDERFWRSQAEYTLKDGHNVFGGEAFAPLLGEYTSRVKAELERDGFVRWCLMGEANLRADGLSTGLTGPSYDCAKSTTLTEYAICSSKDLWAMDRAMANLYFYFRRNSDAQRSTEFLSSQRGWLKRRDACGQHVKCLIERYSSRLFDFGV</sequence>
<evidence type="ECO:0000313" key="2">
    <source>
        <dbReference type="Proteomes" id="UP001429564"/>
    </source>
</evidence>
<organism evidence="1 2">
    <name type="scientific">Parasedimentitalea denitrificans</name>
    <dbReference type="NCBI Taxonomy" id="2211118"/>
    <lineage>
        <taxon>Bacteria</taxon>
        <taxon>Pseudomonadati</taxon>
        <taxon>Pseudomonadota</taxon>
        <taxon>Alphaproteobacteria</taxon>
        <taxon>Rhodobacterales</taxon>
        <taxon>Paracoccaceae</taxon>
        <taxon>Parasedimentitalea</taxon>
    </lineage>
</organism>
<comment type="caution">
    <text evidence="1">The sequence shown here is derived from an EMBL/GenBank/DDBJ whole genome shotgun (WGS) entry which is preliminary data.</text>
</comment>
<dbReference type="Gene3D" id="1.20.1270.180">
    <property type="match status" value="1"/>
</dbReference>
<gene>
    <name evidence="1" type="ORF">DL239_18825</name>
</gene>
<accession>A0ABX0WBH0</accession>
<dbReference type="Gene3D" id="3.90.226.10">
    <property type="entry name" value="2-enoyl-CoA Hydratase, Chain A, domain 1"/>
    <property type="match status" value="1"/>
</dbReference>
<dbReference type="InterPro" id="IPR052755">
    <property type="entry name" value="Lysozyme_Inhibitor_LprI"/>
</dbReference>
<dbReference type="PANTHER" id="PTHR37549">
    <property type="entry name" value="LIPOPROTEIN LPRI"/>
    <property type="match status" value="1"/>
</dbReference>
<name>A0ABX0WBH0_9RHOB</name>